<dbReference type="AlphaFoldDB" id="A0A0D2UBP1"/>
<dbReference type="Proteomes" id="UP000032304">
    <property type="component" value="Chromosome 8"/>
</dbReference>
<name>A0A0D2UBP1_GOSRA</name>
<evidence type="ECO:0000313" key="2">
    <source>
        <dbReference type="Proteomes" id="UP000032304"/>
    </source>
</evidence>
<organism evidence="1 2">
    <name type="scientific">Gossypium raimondii</name>
    <name type="common">Peruvian cotton</name>
    <name type="synonym">Gossypium klotzschianum subsp. raimondii</name>
    <dbReference type="NCBI Taxonomy" id="29730"/>
    <lineage>
        <taxon>Eukaryota</taxon>
        <taxon>Viridiplantae</taxon>
        <taxon>Streptophyta</taxon>
        <taxon>Embryophyta</taxon>
        <taxon>Tracheophyta</taxon>
        <taxon>Spermatophyta</taxon>
        <taxon>Magnoliopsida</taxon>
        <taxon>eudicotyledons</taxon>
        <taxon>Gunneridae</taxon>
        <taxon>Pentapetalae</taxon>
        <taxon>rosids</taxon>
        <taxon>malvids</taxon>
        <taxon>Malvales</taxon>
        <taxon>Malvaceae</taxon>
        <taxon>Malvoideae</taxon>
        <taxon>Gossypium</taxon>
    </lineage>
</organism>
<dbReference type="OMA" id="WYTIICI"/>
<gene>
    <name evidence="1" type="ORF">B456_008G288300</name>
</gene>
<proteinExistence type="predicted"/>
<dbReference type="EMBL" id="CM001747">
    <property type="protein sequence ID" value="KJB53005.1"/>
    <property type="molecule type" value="Genomic_DNA"/>
</dbReference>
<dbReference type="Gramene" id="KJB53005">
    <property type="protein sequence ID" value="KJB53005"/>
    <property type="gene ID" value="B456_008G288300"/>
</dbReference>
<evidence type="ECO:0000313" key="1">
    <source>
        <dbReference type="EMBL" id="KJB53005.1"/>
    </source>
</evidence>
<protein>
    <submittedName>
        <fullName evidence="1">Uncharacterized protein</fullName>
    </submittedName>
</protein>
<sequence length="73" mass="8663">MVVCFTYNNKFHCQHSTQKNKAESISSVEAPNFIEFLKNKNRSQFFERVKWYTIICIPNHLIADKSRKKSQLP</sequence>
<reference evidence="1 2" key="1">
    <citation type="journal article" date="2012" name="Nature">
        <title>Repeated polyploidization of Gossypium genomes and the evolution of spinnable cotton fibres.</title>
        <authorList>
            <person name="Paterson A.H."/>
            <person name="Wendel J.F."/>
            <person name="Gundlach H."/>
            <person name="Guo H."/>
            <person name="Jenkins J."/>
            <person name="Jin D."/>
            <person name="Llewellyn D."/>
            <person name="Showmaker K.C."/>
            <person name="Shu S."/>
            <person name="Udall J."/>
            <person name="Yoo M.J."/>
            <person name="Byers R."/>
            <person name="Chen W."/>
            <person name="Doron-Faigenboim A."/>
            <person name="Duke M.V."/>
            <person name="Gong L."/>
            <person name="Grimwood J."/>
            <person name="Grover C."/>
            <person name="Grupp K."/>
            <person name="Hu G."/>
            <person name="Lee T.H."/>
            <person name="Li J."/>
            <person name="Lin L."/>
            <person name="Liu T."/>
            <person name="Marler B.S."/>
            <person name="Page J.T."/>
            <person name="Roberts A.W."/>
            <person name="Romanel E."/>
            <person name="Sanders W.S."/>
            <person name="Szadkowski E."/>
            <person name="Tan X."/>
            <person name="Tang H."/>
            <person name="Xu C."/>
            <person name="Wang J."/>
            <person name="Wang Z."/>
            <person name="Zhang D."/>
            <person name="Zhang L."/>
            <person name="Ashrafi H."/>
            <person name="Bedon F."/>
            <person name="Bowers J.E."/>
            <person name="Brubaker C.L."/>
            <person name="Chee P.W."/>
            <person name="Das S."/>
            <person name="Gingle A.R."/>
            <person name="Haigler C.H."/>
            <person name="Harker D."/>
            <person name="Hoffmann L.V."/>
            <person name="Hovav R."/>
            <person name="Jones D.C."/>
            <person name="Lemke C."/>
            <person name="Mansoor S."/>
            <person name="ur Rahman M."/>
            <person name="Rainville L.N."/>
            <person name="Rambani A."/>
            <person name="Reddy U.K."/>
            <person name="Rong J.K."/>
            <person name="Saranga Y."/>
            <person name="Scheffler B.E."/>
            <person name="Scheffler J.A."/>
            <person name="Stelly D.M."/>
            <person name="Triplett B.A."/>
            <person name="Van Deynze A."/>
            <person name="Vaslin M.F."/>
            <person name="Waghmare V.N."/>
            <person name="Walford S.A."/>
            <person name="Wright R.J."/>
            <person name="Zaki E.A."/>
            <person name="Zhang T."/>
            <person name="Dennis E.S."/>
            <person name="Mayer K.F."/>
            <person name="Peterson D.G."/>
            <person name="Rokhsar D.S."/>
            <person name="Wang X."/>
            <person name="Schmutz J."/>
        </authorList>
    </citation>
    <scope>NUCLEOTIDE SEQUENCE [LARGE SCALE GENOMIC DNA]</scope>
</reference>
<keyword evidence="2" id="KW-1185">Reference proteome</keyword>
<accession>A0A0D2UBP1</accession>